<feature type="non-terminal residue" evidence="2">
    <location>
        <position position="1"/>
    </location>
</feature>
<evidence type="ECO:0000313" key="2">
    <source>
        <dbReference type="EMBL" id="MCI49476.1"/>
    </source>
</evidence>
<dbReference type="AlphaFoldDB" id="A0A392SNN1"/>
<evidence type="ECO:0000313" key="3">
    <source>
        <dbReference type="Proteomes" id="UP000265520"/>
    </source>
</evidence>
<reference evidence="2 3" key="1">
    <citation type="journal article" date="2018" name="Front. Plant Sci.">
        <title>Red Clover (Trifolium pratense) and Zigzag Clover (T. medium) - A Picture of Genomic Similarities and Differences.</title>
        <authorList>
            <person name="Dluhosova J."/>
            <person name="Istvanek J."/>
            <person name="Nedelnik J."/>
            <person name="Repkova J."/>
        </authorList>
    </citation>
    <scope>NUCLEOTIDE SEQUENCE [LARGE SCALE GENOMIC DNA]</scope>
    <source>
        <strain evidence="3">cv. 10/8</strain>
        <tissue evidence="2">Leaf</tissue>
    </source>
</reference>
<protein>
    <recommendedName>
        <fullName evidence="4">Secreted protein</fullName>
    </recommendedName>
</protein>
<organism evidence="2 3">
    <name type="scientific">Trifolium medium</name>
    <dbReference type="NCBI Taxonomy" id="97028"/>
    <lineage>
        <taxon>Eukaryota</taxon>
        <taxon>Viridiplantae</taxon>
        <taxon>Streptophyta</taxon>
        <taxon>Embryophyta</taxon>
        <taxon>Tracheophyta</taxon>
        <taxon>Spermatophyta</taxon>
        <taxon>Magnoliopsida</taxon>
        <taxon>eudicotyledons</taxon>
        <taxon>Gunneridae</taxon>
        <taxon>Pentapetalae</taxon>
        <taxon>rosids</taxon>
        <taxon>fabids</taxon>
        <taxon>Fabales</taxon>
        <taxon>Fabaceae</taxon>
        <taxon>Papilionoideae</taxon>
        <taxon>50 kb inversion clade</taxon>
        <taxon>NPAAA clade</taxon>
        <taxon>Hologalegina</taxon>
        <taxon>IRL clade</taxon>
        <taxon>Trifolieae</taxon>
        <taxon>Trifolium</taxon>
    </lineage>
</organism>
<name>A0A392SNN1_9FABA</name>
<keyword evidence="1" id="KW-0732">Signal</keyword>
<evidence type="ECO:0008006" key="4">
    <source>
        <dbReference type="Google" id="ProtNLM"/>
    </source>
</evidence>
<accession>A0A392SNN1</accession>
<keyword evidence="3" id="KW-1185">Reference proteome</keyword>
<evidence type="ECO:0000256" key="1">
    <source>
        <dbReference type="SAM" id="SignalP"/>
    </source>
</evidence>
<feature type="signal peptide" evidence="1">
    <location>
        <begin position="1"/>
        <end position="15"/>
    </location>
</feature>
<feature type="chain" id="PRO_5017248646" description="Secreted protein" evidence="1">
    <location>
        <begin position="16"/>
        <end position="88"/>
    </location>
</feature>
<comment type="caution">
    <text evidence="2">The sequence shown here is derived from an EMBL/GenBank/DDBJ whole genome shotgun (WGS) entry which is preliminary data.</text>
</comment>
<dbReference type="Proteomes" id="UP000265520">
    <property type="component" value="Unassembled WGS sequence"/>
</dbReference>
<proteinExistence type="predicted"/>
<dbReference type="EMBL" id="LXQA010401780">
    <property type="protein sequence ID" value="MCI49476.1"/>
    <property type="molecule type" value="Genomic_DNA"/>
</dbReference>
<sequence>CAVFCLLRAAQGVLARCAPLLWTFGFCSVICAPHRRGWRVAPICWKDASGTLGHLRVAQIHTAWRASSSVLHVRHADMVAQRAGAKSI</sequence>